<evidence type="ECO:0000256" key="1">
    <source>
        <dbReference type="SAM" id="Phobius"/>
    </source>
</evidence>
<dbReference type="EMBL" id="CP007514">
    <property type="protein sequence ID" value="AHY46826.1"/>
    <property type="molecule type" value="Genomic_DNA"/>
</dbReference>
<gene>
    <name evidence="2" type="ORF">RradSPS_1543</name>
</gene>
<organism evidence="2 3">
    <name type="scientific">Rubrobacter radiotolerans</name>
    <name type="common">Arthrobacter radiotolerans</name>
    <dbReference type="NCBI Taxonomy" id="42256"/>
    <lineage>
        <taxon>Bacteria</taxon>
        <taxon>Bacillati</taxon>
        <taxon>Actinomycetota</taxon>
        <taxon>Rubrobacteria</taxon>
        <taxon>Rubrobacterales</taxon>
        <taxon>Rubrobacteraceae</taxon>
        <taxon>Rubrobacter</taxon>
    </lineage>
</organism>
<dbReference type="HOGENOM" id="CLU_3398253_0_0_11"/>
<proteinExistence type="predicted"/>
<dbReference type="AlphaFoldDB" id="A0A023X3Q0"/>
<reference evidence="2 3" key="1">
    <citation type="submission" date="2014-03" db="EMBL/GenBank/DDBJ databases">
        <title>Complete genome sequence of the Radio-Resistant Rubrobacter radiotolerans RSPS-4.</title>
        <authorList>
            <person name="Egas C.C."/>
            <person name="Barroso C.C."/>
            <person name="Froufe H.J.C."/>
            <person name="Pacheco J.J."/>
            <person name="Albuquerque L.L."/>
            <person name="da Costa M.M.S."/>
        </authorList>
    </citation>
    <scope>NUCLEOTIDE SEQUENCE [LARGE SCALE GENOMIC DNA]</scope>
    <source>
        <strain evidence="2 3">RSPS-4</strain>
    </source>
</reference>
<evidence type="ECO:0000313" key="2">
    <source>
        <dbReference type="EMBL" id="AHY46826.1"/>
    </source>
</evidence>
<dbReference type="KEGG" id="rrd:RradSPS_1543"/>
<keyword evidence="1" id="KW-1133">Transmembrane helix</keyword>
<keyword evidence="1" id="KW-0812">Transmembrane</keyword>
<keyword evidence="3" id="KW-1185">Reference proteome</keyword>
<protein>
    <submittedName>
        <fullName evidence="2">Uncharacterized protein</fullName>
    </submittedName>
</protein>
<keyword evidence="1" id="KW-0472">Membrane</keyword>
<dbReference type="Proteomes" id="UP000025229">
    <property type="component" value="Chromosome"/>
</dbReference>
<evidence type="ECO:0000313" key="3">
    <source>
        <dbReference type="Proteomes" id="UP000025229"/>
    </source>
</evidence>
<accession>A0A023X3Q0</accession>
<sequence>MSKTWKLVLVLVVVAGLSFLLGYYAVMRFIL</sequence>
<name>A0A023X3Q0_RUBRA</name>
<feature type="transmembrane region" description="Helical" evidence="1">
    <location>
        <begin position="7"/>
        <end position="26"/>
    </location>
</feature>